<dbReference type="EMBL" id="DS268444">
    <property type="protein sequence ID" value="EFP01630.1"/>
    <property type="molecule type" value="Genomic_DNA"/>
</dbReference>
<dbReference type="PANTHER" id="PTHR23014:SF1">
    <property type="entry name" value="DUF38 DOMAIN-CONTAINING PROTEIN-RELATED"/>
    <property type="match status" value="1"/>
</dbReference>
<proteinExistence type="predicted"/>
<dbReference type="InterPro" id="IPR002900">
    <property type="entry name" value="DUF38/FTH_CAE_spp"/>
</dbReference>
<dbReference type="RefSeq" id="XP_003104477.2">
    <property type="nucleotide sequence ID" value="XM_003104429.2"/>
</dbReference>
<dbReference type="FunCoup" id="E3MGR3">
    <property type="interactions" value="4032"/>
</dbReference>
<dbReference type="Pfam" id="PF00646">
    <property type="entry name" value="F-box"/>
    <property type="match status" value="1"/>
</dbReference>
<dbReference type="PROSITE" id="PS50181">
    <property type="entry name" value="FBOX"/>
    <property type="match status" value="1"/>
</dbReference>
<dbReference type="AlphaFoldDB" id="E3MGR3"/>
<dbReference type="STRING" id="31234.E3MGR3"/>
<keyword evidence="3" id="KW-1185">Reference proteome</keyword>
<protein>
    <recommendedName>
        <fullName evidence="1">F-box domain-containing protein</fullName>
    </recommendedName>
</protein>
<dbReference type="HOGENOM" id="CLU_030831_0_0_1"/>
<dbReference type="CTD" id="9808815"/>
<evidence type="ECO:0000313" key="3">
    <source>
        <dbReference type="Proteomes" id="UP000008281"/>
    </source>
</evidence>
<evidence type="ECO:0000313" key="2">
    <source>
        <dbReference type="EMBL" id="EFP01630.1"/>
    </source>
</evidence>
<dbReference type="PANTHER" id="PTHR23014">
    <property type="entry name" value="F-BOX A PROTEIN"/>
    <property type="match status" value="1"/>
</dbReference>
<organism evidence="3">
    <name type="scientific">Caenorhabditis remanei</name>
    <name type="common">Caenorhabditis vulgaris</name>
    <dbReference type="NCBI Taxonomy" id="31234"/>
    <lineage>
        <taxon>Eukaryota</taxon>
        <taxon>Metazoa</taxon>
        <taxon>Ecdysozoa</taxon>
        <taxon>Nematoda</taxon>
        <taxon>Chromadorea</taxon>
        <taxon>Rhabditida</taxon>
        <taxon>Rhabditina</taxon>
        <taxon>Rhabditomorpha</taxon>
        <taxon>Rhabditoidea</taxon>
        <taxon>Rhabditidae</taxon>
        <taxon>Peloderinae</taxon>
        <taxon>Caenorhabditis</taxon>
    </lineage>
</organism>
<dbReference type="OrthoDB" id="5910452at2759"/>
<dbReference type="Pfam" id="PF01827">
    <property type="entry name" value="FTH"/>
    <property type="match status" value="1"/>
</dbReference>
<sequence>MSLEPTLLTLPEVVKDHLFQYLRYIDIARLHKTCKNLRDYITVSRPDARFHVIDISQYNDSVYLDLITKNKEDSVELEYKKAEQGCSILTNVGFRCVNSRNINGLDFIAAFCRDFEMVLRHQKSVLKEVEVCQYSEKIYICETIRKMLEDPMKKNNQITTKDCKLTDLTPSDACSVLSLFDAKCLKSLRILGVPILMAPIDGILQLDHWKHLESVTLWYFGIRNILPDIVHLRRFEAMTTMTSEEVIQLKNLVLQSTQLTYCQVYCTNWSTDNDLYAFFGSNYVLKLDIVKLYAYKSRKSKDVWYVEVEDQYLTFEKLSVENVPKNVSIIEYD</sequence>
<dbReference type="InterPro" id="IPR001810">
    <property type="entry name" value="F-box_dom"/>
</dbReference>
<feature type="domain" description="F-box" evidence="1">
    <location>
        <begin position="4"/>
        <end position="53"/>
    </location>
</feature>
<dbReference type="Proteomes" id="UP000008281">
    <property type="component" value="Unassembled WGS sequence"/>
</dbReference>
<reference evidence="2" key="1">
    <citation type="submission" date="2007-07" db="EMBL/GenBank/DDBJ databases">
        <title>PCAP assembly of the Caenorhabditis remanei genome.</title>
        <authorList>
            <consortium name="The Caenorhabditis remanei Sequencing Consortium"/>
            <person name="Wilson R.K."/>
        </authorList>
    </citation>
    <scope>NUCLEOTIDE SEQUENCE [LARGE SCALE GENOMIC DNA]</scope>
    <source>
        <strain evidence="2">PB4641</strain>
    </source>
</reference>
<gene>
    <name evidence="2" type="ORF">CRE_23433</name>
</gene>
<dbReference type="GeneID" id="9808815"/>
<name>E3MGR3_CAERE</name>
<accession>E3MGR3</accession>
<dbReference type="InParanoid" id="E3MGR3"/>
<dbReference type="OMA" id="IYICETI"/>
<evidence type="ECO:0000259" key="1">
    <source>
        <dbReference type="PROSITE" id="PS50181"/>
    </source>
</evidence>
<dbReference type="KEGG" id="crq:GCK72_021397"/>